<evidence type="ECO:0000256" key="5">
    <source>
        <dbReference type="ARBA" id="ARBA00022658"/>
    </source>
</evidence>
<accession>A0A2H1VZQ6</accession>
<dbReference type="Pfam" id="PF00621">
    <property type="entry name" value="RhoGEF"/>
    <property type="match status" value="1"/>
</dbReference>
<keyword evidence="3" id="KW-0963">Cytoplasm</keyword>
<dbReference type="SMART" id="SM00233">
    <property type="entry name" value="PH"/>
    <property type="match status" value="1"/>
</dbReference>
<dbReference type="SUPFAM" id="SSF50729">
    <property type="entry name" value="PH domain-like"/>
    <property type="match status" value="1"/>
</dbReference>
<dbReference type="PROSITE" id="PS50010">
    <property type="entry name" value="DH_2"/>
    <property type="match status" value="1"/>
</dbReference>
<dbReference type="InterPro" id="IPR058918">
    <property type="entry name" value="KALRN/TRIO-like_spectrin"/>
</dbReference>
<feature type="compositionally biased region" description="Polar residues" evidence="6">
    <location>
        <begin position="1021"/>
        <end position="1033"/>
    </location>
</feature>
<dbReference type="CDD" id="cd00176">
    <property type="entry name" value="SPEC"/>
    <property type="match status" value="1"/>
</dbReference>
<dbReference type="GO" id="GO:0007411">
    <property type="term" value="P:axon guidance"/>
    <property type="evidence" value="ECO:0007669"/>
    <property type="project" value="TreeGrafter"/>
</dbReference>
<dbReference type="InterPro" id="IPR001849">
    <property type="entry name" value="PH_domain"/>
</dbReference>
<dbReference type="GO" id="GO:0019898">
    <property type="term" value="C:extrinsic component of membrane"/>
    <property type="evidence" value="ECO:0007669"/>
    <property type="project" value="TreeGrafter"/>
</dbReference>
<sequence>MLKYHRRSHRHKSPVQCLRWRSSGDSDAASTAAVETTLERLRGTRGALEELWSDRERRLELTLQLRHFERDALEVSSRLELWGDELQRTEPPRDPQQAEQALAAHNESVARMQHATFQVVQQGQELAAAIADASDVMASSGSDGSEAAPLDAQARVQLLLEFLHDRQLDLEELAEERRARFEQCVQLGQFQKDAAQVVSWIRNGEAMLAASFSIPGTLSEAEQLKREHDQFQVAVEKTHASAVQVKYRADALRAANHYDPHTIRDQRGPWTPATPEQRQVRCRPFKKEYALFLKDGSAKYQLDALEHIEMRCKAFHILPDYIAGELHKLIPPSPFHQRTTRQLAKRHRFMQNWNELSSAVLPNRYDLQTFKCSLVDIGLRIQSNDYLSCYREISEEVTERWQRLVTCAEERHKLVTASLNFYKTAEQVCSVLDSLEREYRRDEDWCGSAAAPPADDQTLQLNIDKAAQVAALIVKHGEQKEAFLKACTLARRTAETFLKYAARSAQVHGQTAAASKAHHEQTRAILDTLLAQENKVLEHWTVRKKRLEQCQQFALFERSARAAVEWIKETQERCGAAAAAAAGGVARESRERVRLLAQLADGLVEKGHPHAVQIKEWVAAVDARYAEFSGSMEGGESEPESDSGVAPSLASSQSADNDARAEPQPTTVGDDKRRSARRKEFIMAELLQTERAYVKDLETCITCYLREMRTDPGAVPPALQGKEEVIFGNIEEIHRFHERVFLRELDKYETMPEDVGHCFVTWAREFDMYVSYCRNKPDSNAAVVQHAGDYFERVQRKKKLEHPLAAYLIKPVQRITKYQLLLKDLQACCAEGQGEIKDGLEVMLSVPKKANDAMHLSLLEGCDVPTDSLGEVVLQDSFHVWDLRQIIKKGRERRVFLFDLHLLLAKEVKDSHGKAKYIYKTKFMTSELGVTEHIEGDECKFSVWTGPEPMASDCRIVLKAPSLEVKQTWVRRLREVIQETYFSGALHQPPRSPARRPASSQRSSRDLDDTILDETTENLDRNSLASFGSGNTTDSDKKVLSDNNYFERQLPVDELRRNNPPSGAVGGFH</sequence>
<dbReference type="InterPro" id="IPR047054">
    <property type="entry name" value="Kalirin_TRIO_PH_1"/>
</dbReference>
<protein>
    <submittedName>
        <fullName evidence="8">SFRICE_014760</fullName>
    </submittedName>
</protein>
<dbReference type="GO" id="GO:0005737">
    <property type="term" value="C:cytoplasm"/>
    <property type="evidence" value="ECO:0007669"/>
    <property type="project" value="UniProtKB-SubCell"/>
</dbReference>
<dbReference type="CDD" id="cd00160">
    <property type="entry name" value="RhoGEF"/>
    <property type="match status" value="1"/>
</dbReference>
<dbReference type="Pfam" id="PF22697">
    <property type="entry name" value="SOS1_NGEF_PH"/>
    <property type="match status" value="1"/>
</dbReference>
<dbReference type="Pfam" id="PF00435">
    <property type="entry name" value="Spectrin"/>
    <property type="match status" value="1"/>
</dbReference>
<dbReference type="InterPro" id="IPR018159">
    <property type="entry name" value="Spectrin/alpha-actinin"/>
</dbReference>
<dbReference type="CDD" id="cd13240">
    <property type="entry name" value="PH1_Kalirin_Trio_like"/>
    <property type="match status" value="1"/>
</dbReference>
<dbReference type="PANTHER" id="PTHR22826">
    <property type="entry name" value="RHO GUANINE EXCHANGE FACTOR-RELATED"/>
    <property type="match status" value="1"/>
</dbReference>
<dbReference type="InterPro" id="IPR011993">
    <property type="entry name" value="PH-like_dom_sf"/>
</dbReference>
<dbReference type="AlphaFoldDB" id="A0A2H1VZQ6"/>
<dbReference type="PANTHER" id="PTHR22826:SF106">
    <property type="entry name" value="TRIO, ISOFORM A"/>
    <property type="match status" value="1"/>
</dbReference>
<dbReference type="FunFam" id="1.20.900.10:FF:000001">
    <property type="entry name" value="Guanine nucleotide exchange factor DBS"/>
    <property type="match status" value="1"/>
</dbReference>
<evidence type="ECO:0000256" key="1">
    <source>
        <dbReference type="ARBA" id="ARBA00004496"/>
    </source>
</evidence>
<feature type="domain" description="DH" evidence="7">
    <location>
        <begin position="678"/>
        <end position="853"/>
    </location>
</feature>
<organism evidence="8">
    <name type="scientific">Spodoptera frugiperda</name>
    <name type="common">Fall armyworm</name>
    <dbReference type="NCBI Taxonomy" id="7108"/>
    <lineage>
        <taxon>Eukaryota</taxon>
        <taxon>Metazoa</taxon>
        <taxon>Ecdysozoa</taxon>
        <taxon>Arthropoda</taxon>
        <taxon>Hexapoda</taxon>
        <taxon>Insecta</taxon>
        <taxon>Pterygota</taxon>
        <taxon>Neoptera</taxon>
        <taxon>Endopterygota</taxon>
        <taxon>Lepidoptera</taxon>
        <taxon>Glossata</taxon>
        <taxon>Ditrysia</taxon>
        <taxon>Noctuoidea</taxon>
        <taxon>Noctuidae</taxon>
        <taxon>Amphipyrinae</taxon>
        <taxon>Spodoptera</taxon>
    </lineage>
</organism>
<dbReference type="SUPFAM" id="SSF48065">
    <property type="entry name" value="DBL homology domain (DH-domain)"/>
    <property type="match status" value="1"/>
</dbReference>
<dbReference type="InterPro" id="IPR002017">
    <property type="entry name" value="Spectrin_repeat"/>
</dbReference>
<dbReference type="Gene3D" id="2.30.29.30">
    <property type="entry name" value="Pleckstrin-homology domain (PH domain)/Phosphotyrosine-binding domain (PTB)"/>
    <property type="match status" value="1"/>
</dbReference>
<evidence type="ECO:0000256" key="6">
    <source>
        <dbReference type="SAM" id="MobiDB-lite"/>
    </source>
</evidence>
<dbReference type="InterPro" id="IPR035899">
    <property type="entry name" value="DBL_dom_sf"/>
</dbReference>
<dbReference type="GO" id="GO:0005085">
    <property type="term" value="F:guanyl-nucleotide exchange factor activity"/>
    <property type="evidence" value="ECO:0007669"/>
    <property type="project" value="UniProtKB-KW"/>
</dbReference>
<keyword evidence="2" id="KW-0728">SH3 domain</keyword>
<feature type="region of interest" description="Disordered" evidence="6">
    <location>
        <begin position="630"/>
        <end position="674"/>
    </location>
</feature>
<evidence type="ECO:0000256" key="2">
    <source>
        <dbReference type="ARBA" id="ARBA00022443"/>
    </source>
</evidence>
<evidence type="ECO:0000256" key="4">
    <source>
        <dbReference type="ARBA" id="ARBA00022553"/>
    </source>
</evidence>
<evidence type="ECO:0000259" key="7">
    <source>
        <dbReference type="PROSITE" id="PS50010"/>
    </source>
</evidence>
<dbReference type="SUPFAM" id="SSF46966">
    <property type="entry name" value="Spectrin repeat"/>
    <property type="match status" value="3"/>
</dbReference>
<dbReference type="Gene3D" id="1.20.58.60">
    <property type="match status" value="2"/>
</dbReference>
<dbReference type="InterPro" id="IPR000219">
    <property type="entry name" value="DH_dom"/>
</dbReference>
<dbReference type="SMART" id="SM00150">
    <property type="entry name" value="SPEC"/>
    <property type="match status" value="3"/>
</dbReference>
<dbReference type="Gene3D" id="1.20.900.10">
    <property type="entry name" value="Dbl homology (DH) domain"/>
    <property type="match status" value="1"/>
</dbReference>
<dbReference type="EMBL" id="ODYU01005453">
    <property type="protein sequence ID" value="SOQ46329.1"/>
    <property type="molecule type" value="Genomic_DNA"/>
</dbReference>
<evidence type="ECO:0000256" key="3">
    <source>
        <dbReference type="ARBA" id="ARBA00022490"/>
    </source>
</evidence>
<dbReference type="InterPro" id="IPR055251">
    <property type="entry name" value="SOS1_NGEF_PH"/>
</dbReference>
<comment type="subcellular location">
    <subcellularLocation>
        <location evidence="1">Cytoplasm</location>
    </subcellularLocation>
</comment>
<feature type="region of interest" description="Disordered" evidence="6">
    <location>
        <begin position="1050"/>
        <end position="1069"/>
    </location>
</feature>
<keyword evidence="5" id="KW-0344">Guanine-nucleotide releasing factor</keyword>
<proteinExistence type="predicted"/>
<dbReference type="Pfam" id="PF23323">
    <property type="entry name" value="Spectrin_6"/>
    <property type="match status" value="1"/>
</dbReference>
<dbReference type="InterPro" id="IPR051336">
    <property type="entry name" value="RhoGEF_Guanine_NuclExch_SF"/>
</dbReference>
<reference evidence="8" key="1">
    <citation type="submission" date="2016-07" db="EMBL/GenBank/DDBJ databases">
        <authorList>
            <person name="Bretaudeau A."/>
        </authorList>
    </citation>
    <scope>NUCLEOTIDE SEQUENCE</scope>
    <source>
        <strain evidence="8">Rice</strain>
        <tissue evidence="8">Whole body</tissue>
    </source>
</reference>
<keyword evidence="4" id="KW-0597">Phosphoprotein</keyword>
<dbReference type="SMART" id="SM00325">
    <property type="entry name" value="RhoGEF"/>
    <property type="match status" value="1"/>
</dbReference>
<feature type="region of interest" description="Disordered" evidence="6">
    <location>
        <begin position="984"/>
        <end position="1043"/>
    </location>
</feature>
<name>A0A2H1VZQ6_SPOFR</name>
<evidence type="ECO:0000313" key="8">
    <source>
        <dbReference type="EMBL" id="SOQ46329.1"/>
    </source>
</evidence>
<gene>
    <name evidence="8" type="ORF">SFRICE_014760</name>
</gene>